<feature type="domain" description="F-box" evidence="2">
    <location>
        <begin position="45"/>
        <end position="112"/>
    </location>
</feature>
<evidence type="ECO:0000313" key="3">
    <source>
        <dbReference type="EMBL" id="PPQ69726.1"/>
    </source>
</evidence>
<comment type="caution">
    <text evidence="3">The sequence shown here is derived from an EMBL/GenBank/DDBJ whole genome shotgun (WGS) entry which is preliminary data.</text>
</comment>
<dbReference type="Proteomes" id="UP000284706">
    <property type="component" value="Unassembled WGS sequence"/>
</dbReference>
<dbReference type="AlphaFoldDB" id="A0A409VU47"/>
<dbReference type="OrthoDB" id="2891411at2759"/>
<dbReference type="CDD" id="cd09917">
    <property type="entry name" value="F-box_SF"/>
    <property type="match status" value="1"/>
</dbReference>
<dbReference type="InParanoid" id="A0A409VU47"/>
<feature type="region of interest" description="Disordered" evidence="1">
    <location>
        <begin position="1"/>
        <end position="29"/>
    </location>
</feature>
<evidence type="ECO:0000256" key="1">
    <source>
        <dbReference type="SAM" id="MobiDB-lite"/>
    </source>
</evidence>
<evidence type="ECO:0000259" key="2">
    <source>
        <dbReference type="Pfam" id="PF12937"/>
    </source>
</evidence>
<dbReference type="SUPFAM" id="SSF81383">
    <property type="entry name" value="F-box domain"/>
    <property type="match status" value="1"/>
</dbReference>
<accession>A0A409VU47</accession>
<dbReference type="EMBL" id="NHYE01005564">
    <property type="protein sequence ID" value="PPQ69726.1"/>
    <property type="molecule type" value="Genomic_DNA"/>
</dbReference>
<name>A0A409VU47_9AGAR</name>
<protein>
    <recommendedName>
        <fullName evidence="2">F-box domain-containing protein</fullName>
    </recommendedName>
</protein>
<dbReference type="Pfam" id="PF12937">
    <property type="entry name" value="F-box-like"/>
    <property type="match status" value="1"/>
</dbReference>
<dbReference type="InterPro" id="IPR036047">
    <property type="entry name" value="F-box-like_dom_sf"/>
</dbReference>
<proteinExistence type="predicted"/>
<dbReference type="InterPro" id="IPR001810">
    <property type="entry name" value="F-box_dom"/>
</dbReference>
<evidence type="ECO:0000313" key="4">
    <source>
        <dbReference type="Proteomes" id="UP000284706"/>
    </source>
</evidence>
<reference evidence="3 4" key="1">
    <citation type="journal article" date="2018" name="Evol. Lett.">
        <title>Horizontal gene cluster transfer increased hallucinogenic mushroom diversity.</title>
        <authorList>
            <person name="Reynolds H.T."/>
            <person name="Vijayakumar V."/>
            <person name="Gluck-Thaler E."/>
            <person name="Korotkin H.B."/>
            <person name="Matheny P.B."/>
            <person name="Slot J.C."/>
        </authorList>
    </citation>
    <scope>NUCLEOTIDE SEQUENCE [LARGE SCALE GENOMIC DNA]</scope>
    <source>
        <strain evidence="3 4">SRW20</strain>
    </source>
</reference>
<sequence>MRSSSKSLKRPRRSNEAPPSKVHQVPKEGQVADSVGTLVNANGLPALPVELLTEIMSYIPGPVDPLSVKSRTAFLTYRSGYGHNLWRNTLLSLSQTCRRMRRLFEPQLWKPIDVWGGLKGNSGEVLPSRWVIAATYDKRKFEKQFNEELIRQLEIVTVRNPGYSQIIDVEITEFSFKPVIGELARCLALFSKLQFISLYIIKTKRKAVMSTSLLKSVLAKCTFPQIRSVSVDSISYPLLGCCPGARSVSFKYDLSHTEYGYRYEGDLDLPLCLGVEKLELTFPFIGYAEDITSAFPNVSEFVINWERRPLHDINMAE</sequence>
<keyword evidence="4" id="KW-1185">Reference proteome</keyword>
<organism evidence="3 4">
    <name type="scientific">Gymnopilus dilepis</name>
    <dbReference type="NCBI Taxonomy" id="231916"/>
    <lineage>
        <taxon>Eukaryota</taxon>
        <taxon>Fungi</taxon>
        <taxon>Dikarya</taxon>
        <taxon>Basidiomycota</taxon>
        <taxon>Agaricomycotina</taxon>
        <taxon>Agaricomycetes</taxon>
        <taxon>Agaricomycetidae</taxon>
        <taxon>Agaricales</taxon>
        <taxon>Agaricineae</taxon>
        <taxon>Hymenogastraceae</taxon>
        <taxon>Gymnopilus</taxon>
    </lineage>
</organism>
<gene>
    <name evidence="3" type="ORF">CVT26_001643</name>
</gene>